<evidence type="ECO:0000256" key="1">
    <source>
        <dbReference type="ARBA" id="ARBA00004442"/>
    </source>
</evidence>
<dbReference type="KEGG" id="arac:E0W69_008765"/>
<keyword evidence="5" id="KW-0812">Transmembrane</keyword>
<dbReference type="Gene3D" id="1.20.1600.10">
    <property type="entry name" value="Outer membrane efflux proteins (OEP)"/>
    <property type="match status" value="1"/>
</dbReference>
<protein>
    <submittedName>
        <fullName evidence="8">TolC family protein</fullName>
    </submittedName>
</protein>
<evidence type="ECO:0000256" key="3">
    <source>
        <dbReference type="ARBA" id="ARBA00022448"/>
    </source>
</evidence>
<evidence type="ECO:0000313" key="9">
    <source>
        <dbReference type="Proteomes" id="UP000292424"/>
    </source>
</evidence>
<dbReference type="GO" id="GO:0009279">
    <property type="term" value="C:cell outer membrane"/>
    <property type="evidence" value="ECO:0007669"/>
    <property type="project" value="UniProtKB-SubCell"/>
</dbReference>
<reference evidence="8 9" key="1">
    <citation type="submission" date="2019-09" db="EMBL/GenBank/DDBJ databases">
        <title>Complete genome sequence of Arachidicoccus sp. B3-10 isolated from apple orchard soil.</title>
        <authorList>
            <person name="Kim H.S."/>
            <person name="Han K.-I."/>
            <person name="Suh M.K."/>
            <person name="Lee K.C."/>
            <person name="Eom M.K."/>
            <person name="Kim J.-S."/>
            <person name="Kang S.W."/>
            <person name="Sin Y."/>
            <person name="Lee J.-S."/>
        </authorList>
    </citation>
    <scope>NUCLEOTIDE SEQUENCE [LARGE SCALE GENOMIC DNA]</scope>
    <source>
        <strain evidence="8 9">B3-10</strain>
    </source>
</reference>
<name>A0A5P2G1Z4_9BACT</name>
<keyword evidence="4" id="KW-1134">Transmembrane beta strand</keyword>
<dbReference type="SUPFAM" id="SSF56954">
    <property type="entry name" value="Outer membrane efflux proteins (OEP)"/>
    <property type="match status" value="1"/>
</dbReference>
<keyword evidence="3" id="KW-0813">Transport</keyword>
<comment type="similarity">
    <text evidence="2">Belongs to the outer membrane factor (OMF) (TC 1.B.17) family.</text>
</comment>
<dbReference type="Pfam" id="PF02321">
    <property type="entry name" value="OEP"/>
    <property type="match status" value="2"/>
</dbReference>
<dbReference type="InterPro" id="IPR051906">
    <property type="entry name" value="TolC-like"/>
</dbReference>
<evidence type="ECO:0000256" key="5">
    <source>
        <dbReference type="ARBA" id="ARBA00022692"/>
    </source>
</evidence>
<dbReference type="PANTHER" id="PTHR30026">
    <property type="entry name" value="OUTER MEMBRANE PROTEIN TOLC"/>
    <property type="match status" value="1"/>
</dbReference>
<keyword evidence="9" id="KW-1185">Reference proteome</keyword>
<sequence>MLRIQNFIKYWFAIISLFYFTLEGKSQKSWTLDSCINYAYSHNLSINSAKMQILTMENTYKQSSNNRFPTLSFSSSLASQFGRSIDPTTNTYTNTHITYNSMGFTSGITLFNWFSVKNKIKYNRKNVEIASLETERLKNDLKLNITAAYLQIILAEKQLEISQQQISLTLQQLDITTKQVDYGKKPESDRLQIVTELSSDSTTYFNQLSAIQQAKLQVILLLSIDPKEGFEINKSDTVIENQLPILENPESIYDVVKTKQPLQKEDKAKLEALSYQKAISKASFYPTLSSSASMSSNYSNAYTNSYGKPYGYFNQLLNINLYQYVGLSLSIPIFNNKSAYYNYKNVIVQIKIQQLQNESDNQQLKQDIYNAYNIASTNLSVYLSNKRTLEATEKGYTMSQKRFEIGKSTLSDYLTSLNTLYQARINYINAYYNYIFSNKILLYYRYN</sequence>
<accession>A0A5P2G1Z4</accession>
<organism evidence="8 9">
    <name type="scientific">Rhizosphaericola mali</name>
    <dbReference type="NCBI Taxonomy" id="2545455"/>
    <lineage>
        <taxon>Bacteria</taxon>
        <taxon>Pseudomonadati</taxon>
        <taxon>Bacteroidota</taxon>
        <taxon>Chitinophagia</taxon>
        <taxon>Chitinophagales</taxon>
        <taxon>Chitinophagaceae</taxon>
        <taxon>Rhizosphaericola</taxon>
    </lineage>
</organism>
<comment type="subcellular location">
    <subcellularLocation>
        <location evidence="1">Cell outer membrane</location>
    </subcellularLocation>
</comment>
<dbReference type="RefSeq" id="WP_131329704.1">
    <property type="nucleotide sequence ID" value="NZ_CP044016.1"/>
</dbReference>
<evidence type="ECO:0000256" key="7">
    <source>
        <dbReference type="ARBA" id="ARBA00023237"/>
    </source>
</evidence>
<proteinExistence type="inferred from homology"/>
<dbReference type="AlphaFoldDB" id="A0A5P2G1Z4"/>
<dbReference type="GO" id="GO:0015288">
    <property type="term" value="F:porin activity"/>
    <property type="evidence" value="ECO:0007669"/>
    <property type="project" value="TreeGrafter"/>
</dbReference>
<dbReference type="InterPro" id="IPR003423">
    <property type="entry name" value="OMP_efflux"/>
</dbReference>
<gene>
    <name evidence="8" type="ORF">E0W69_008765</name>
</gene>
<dbReference type="OrthoDB" id="9811587at2"/>
<evidence type="ECO:0000313" key="8">
    <source>
        <dbReference type="EMBL" id="QES88738.1"/>
    </source>
</evidence>
<evidence type="ECO:0000256" key="2">
    <source>
        <dbReference type="ARBA" id="ARBA00007613"/>
    </source>
</evidence>
<dbReference type="Proteomes" id="UP000292424">
    <property type="component" value="Chromosome"/>
</dbReference>
<keyword evidence="6" id="KW-0472">Membrane</keyword>
<evidence type="ECO:0000256" key="4">
    <source>
        <dbReference type="ARBA" id="ARBA00022452"/>
    </source>
</evidence>
<evidence type="ECO:0000256" key="6">
    <source>
        <dbReference type="ARBA" id="ARBA00023136"/>
    </source>
</evidence>
<keyword evidence="7" id="KW-0998">Cell outer membrane</keyword>
<dbReference type="PANTHER" id="PTHR30026:SF20">
    <property type="entry name" value="OUTER MEMBRANE PROTEIN TOLC"/>
    <property type="match status" value="1"/>
</dbReference>
<dbReference type="GO" id="GO:1990281">
    <property type="term" value="C:efflux pump complex"/>
    <property type="evidence" value="ECO:0007669"/>
    <property type="project" value="TreeGrafter"/>
</dbReference>
<dbReference type="EMBL" id="CP044016">
    <property type="protein sequence ID" value="QES88738.1"/>
    <property type="molecule type" value="Genomic_DNA"/>
</dbReference>
<dbReference type="GO" id="GO:0015562">
    <property type="term" value="F:efflux transmembrane transporter activity"/>
    <property type="evidence" value="ECO:0007669"/>
    <property type="project" value="InterPro"/>
</dbReference>